<gene>
    <name evidence="1" type="ORF">JOC47_000422</name>
</gene>
<comment type="caution">
    <text evidence="1">The sequence shown here is derived from an EMBL/GenBank/DDBJ whole genome shotgun (WGS) entry which is preliminary data.</text>
</comment>
<organism evidence="1 2">
    <name type="scientific">Halanaerobacter jeridensis</name>
    <dbReference type="NCBI Taxonomy" id="706427"/>
    <lineage>
        <taxon>Bacteria</taxon>
        <taxon>Bacillati</taxon>
        <taxon>Bacillota</taxon>
        <taxon>Clostridia</taxon>
        <taxon>Halanaerobiales</taxon>
        <taxon>Halobacteroidaceae</taxon>
        <taxon>Halanaerobacter</taxon>
    </lineage>
</organism>
<dbReference type="Proteomes" id="UP000774000">
    <property type="component" value="Unassembled WGS sequence"/>
</dbReference>
<name>A0A938XNK9_9FIRM</name>
<dbReference type="RefSeq" id="WP_204700325.1">
    <property type="nucleotide sequence ID" value="NZ_JAFBDQ010000002.1"/>
</dbReference>
<proteinExistence type="predicted"/>
<protein>
    <submittedName>
        <fullName evidence="1">Uncharacterized protein</fullName>
    </submittedName>
</protein>
<keyword evidence="2" id="KW-1185">Reference proteome</keyword>
<evidence type="ECO:0000313" key="2">
    <source>
        <dbReference type="Proteomes" id="UP000774000"/>
    </source>
</evidence>
<dbReference type="EMBL" id="JAFBDQ010000002">
    <property type="protein sequence ID" value="MBM7555597.1"/>
    <property type="molecule type" value="Genomic_DNA"/>
</dbReference>
<accession>A0A938XNK9</accession>
<sequence>MTEFDETQYQEIKSVDEIQDDLIPWLLFLKSSDSEVVEMIEERVAELKEATESLEVLSHDEDAREERISD</sequence>
<dbReference type="AlphaFoldDB" id="A0A938XNK9"/>
<evidence type="ECO:0000313" key="1">
    <source>
        <dbReference type="EMBL" id="MBM7555597.1"/>
    </source>
</evidence>
<reference evidence="1" key="1">
    <citation type="submission" date="2021-01" db="EMBL/GenBank/DDBJ databases">
        <title>Genomic Encyclopedia of Type Strains, Phase IV (KMG-IV): sequencing the most valuable type-strain genomes for metagenomic binning, comparative biology and taxonomic classification.</title>
        <authorList>
            <person name="Goeker M."/>
        </authorList>
    </citation>
    <scope>NUCLEOTIDE SEQUENCE</scope>
    <source>
        <strain evidence="1">DSM 23230</strain>
    </source>
</reference>